<feature type="domain" description="Vacuolar membrane-associated protein Iml1 N-terminal" evidence="2">
    <location>
        <begin position="2"/>
        <end position="178"/>
    </location>
</feature>
<evidence type="ECO:0000313" key="5">
    <source>
        <dbReference type="WBParaSite" id="EgrG_000953800"/>
    </source>
</evidence>
<gene>
    <name evidence="3" type="ORF">EgrG_000953800</name>
</gene>
<dbReference type="GO" id="GO:0005096">
    <property type="term" value="F:GTPase activator activity"/>
    <property type="evidence" value="ECO:0007669"/>
    <property type="project" value="InterPro"/>
</dbReference>
<feature type="region of interest" description="Disordered" evidence="1">
    <location>
        <begin position="448"/>
        <end position="475"/>
    </location>
</feature>
<name>A0A068WGW4_ECHGR</name>
<dbReference type="GO" id="GO:0034198">
    <property type="term" value="P:cellular response to amino acid starvation"/>
    <property type="evidence" value="ECO:0007669"/>
    <property type="project" value="TreeGrafter"/>
</dbReference>
<protein>
    <submittedName>
        <fullName evidence="3 5">DEP domain containing protein 5</fullName>
    </submittedName>
</protein>
<dbReference type="PANTHER" id="PTHR13179:SF8">
    <property type="entry name" value="GATOR COMPLEX PROTEIN DEPDC5"/>
    <property type="match status" value="1"/>
</dbReference>
<dbReference type="GO" id="GO:0005765">
    <property type="term" value="C:lysosomal membrane"/>
    <property type="evidence" value="ECO:0007669"/>
    <property type="project" value="TreeGrafter"/>
</dbReference>
<proteinExistence type="predicted"/>
<dbReference type="InterPro" id="IPR027244">
    <property type="entry name" value="IML1"/>
</dbReference>
<dbReference type="Proteomes" id="UP000492820">
    <property type="component" value="Unassembled WGS sequence"/>
</dbReference>
<organism evidence="3">
    <name type="scientific">Echinococcus granulosus</name>
    <name type="common">Hydatid tapeworm</name>
    <dbReference type="NCBI Taxonomy" id="6210"/>
    <lineage>
        <taxon>Eukaryota</taxon>
        <taxon>Metazoa</taxon>
        <taxon>Spiralia</taxon>
        <taxon>Lophotrochozoa</taxon>
        <taxon>Platyhelminthes</taxon>
        <taxon>Cestoda</taxon>
        <taxon>Eucestoda</taxon>
        <taxon>Cyclophyllidea</taxon>
        <taxon>Taeniidae</taxon>
        <taxon>Echinococcus</taxon>
        <taxon>Echinococcus granulosus group</taxon>
    </lineage>
</organism>
<feature type="region of interest" description="Disordered" evidence="1">
    <location>
        <begin position="817"/>
        <end position="853"/>
    </location>
</feature>
<dbReference type="GO" id="GO:1990130">
    <property type="term" value="C:GATOR1 complex"/>
    <property type="evidence" value="ECO:0007669"/>
    <property type="project" value="TreeGrafter"/>
</dbReference>
<reference evidence="5" key="3">
    <citation type="submission" date="2020-10" db="UniProtKB">
        <authorList>
            <consortium name="WormBaseParasite"/>
        </authorList>
    </citation>
    <scope>IDENTIFICATION</scope>
</reference>
<accession>A0A068WGW4</accession>
<sequence>MSCTHDVTLILSTRVFVSAPSVEIPEKSVFSRNADGQVYVDFYKVIIHNERYSIEEWKKSFSQLMLAFKGYEQEIRNYVLRNLPGINDSKHVSIRLSTARETNILEGLNLALSSYECYNVDRSFDRTGNACIVISPGCGVFDANCDIVSFTKRRVLDLGTVVHLVCLGHQPLHAVPLFVCRDFANPANPEVYIVPHWMNHSFFRSSREICALKNSETVPRISVKARKFKKSGDSCYWRKNLEKEGEGEHDQNTLQGIFEPAKSLRELQRLRRRTLTTLVSTTMPGKTRHRTISLEEELLLASIAMVSTRPMEGGLSASELDSFGSTSSTHGWNVGAHLRSRTQSYMCSETHSPLGGNLLLTDEFSPEARDEPPWLTLYGYPTPESGCTSAAKKGLGERNYSNVTEALIRRKPQDLTHSYQSGSSYQPQVHSRPCKNAAAPVDFLAGASASSWQPTGDREVGRRQSHPVSAKNASKKPLLLTSTETAVGGVFRTFPFGIHPQLFGVRKTTSQRRWGHFHTTARQMHLIKYDQTQCMRLLEGLRPRINLAKIWHAYFAFHRYVVATLLNEAEVKTRNQQQQGIENIRNPFSVLPLHKSTEHQMLTTSSGGDIPSQCPPAPKVIDSKGSFSYGRMSIPFSDLPHQFTCSAAWLALCAAVDSPDIAQVCSHGNADIISSGEVKSLEKAFASVSAEFGVERVGGAVPSLVPHHRRLLWEMLKPVGIDWKSLTTPALLPLTTDYFPEASSLLGEGYMIHEYRIVLITVSEKEWDLHFDTKAFPGLAYSRHPLSGQQVLEELVSQRVAQGFQLCIEEEAASTSVTSATPLKTSDARHSVTSSNSPAEQLSGSLTPVPPTPKRAIHSHSLAFRLRHQVAQKAGATKATIMPTGLQERLGPPVTPQPRMTAQSPFTGSLASASKTVPSDKVLRALEVWSGQWIGRLGIVSGGDLLSAGRPFLIPS</sequence>
<reference evidence="3" key="2">
    <citation type="submission" date="2014-06" db="EMBL/GenBank/DDBJ databases">
        <authorList>
            <person name="Aslett M."/>
        </authorList>
    </citation>
    <scope>NUCLEOTIDE SEQUENCE</scope>
</reference>
<dbReference type="EMBL" id="LK028577">
    <property type="protein sequence ID" value="CDS16832.1"/>
    <property type="molecule type" value="Genomic_DNA"/>
</dbReference>
<feature type="compositionally biased region" description="Polar residues" evidence="1">
    <location>
        <begin position="415"/>
        <end position="429"/>
    </location>
</feature>
<dbReference type="AlphaFoldDB" id="A0A068WGW4"/>
<evidence type="ECO:0000313" key="3">
    <source>
        <dbReference type="EMBL" id="CDS16832.1"/>
    </source>
</evidence>
<evidence type="ECO:0000256" key="1">
    <source>
        <dbReference type="SAM" id="MobiDB-lite"/>
    </source>
</evidence>
<dbReference type="GO" id="GO:1904262">
    <property type="term" value="P:negative regulation of TORC1 signaling"/>
    <property type="evidence" value="ECO:0007669"/>
    <property type="project" value="TreeGrafter"/>
</dbReference>
<evidence type="ECO:0000259" key="2">
    <source>
        <dbReference type="Pfam" id="PF12257"/>
    </source>
</evidence>
<evidence type="ECO:0000313" key="4">
    <source>
        <dbReference type="Proteomes" id="UP000492820"/>
    </source>
</evidence>
<reference evidence="3 4" key="1">
    <citation type="journal article" date="2013" name="Nature">
        <title>The genomes of four tapeworm species reveal adaptations to parasitism.</title>
        <authorList>
            <person name="Tsai I.J."/>
            <person name="Zarowiecki M."/>
            <person name="Holroyd N."/>
            <person name="Garciarrubio A."/>
            <person name="Sanchez-Flores A."/>
            <person name="Brooks K.L."/>
            <person name="Tracey A."/>
            <person name="Bobes R.J."/>
            <person name="Fragoso G."/>
            <person name="Sciutto E."/>
            <person name="Aslett M."/>
            <person name="Beasley H."/>
            <person name="Bennett H.M."/>
            <person name="Cai J."/>
            <person name="Camicia F."/>
            <person name="Clark R."/>
            <person name="Cucher M."/>
            <person name="De Silva N."/>
            <person name="Day T.A."/>
            <person name="Deplazes P."/>
            <person name="Estrada K."/>
            <person name="Fernandez C."/>
            <person name="Holland P.W."/>
            <person name="Hou J."/>
            <person name="Hu S."/>
            <person name="Huckvale T."/>
            <person name="Hung S.S."/>
            <person name="Kamenetzky L."/>
            <person name="Keane J.A."/>
            <person name="Kiss F."/>
            <person name="Koziol U."/>
            <person name="Lambert O."/>
            <person name="Liu K."/>
            <person name="Luo X."/>
            <person name="Luo Y."/>
            <person name="Macchiaroli N."/>
            <person name="Nichol S."/>
            <person name="Paps J."/>
            <person name="Parkinson J."/>
            <person name="Pouchkina-Stantcheva N."/>
            <person name="Riddiford N."/>
            <person name="Rosenzvit M."/>
            <person name="Salinas G."/>
            <person name="Wasmuth J.D."/>
            <person name="Zamanian M."/>
            <person name="Zheng Y."/>
            <person name="Cai X."/>
            <person name="Soberon X."/>
            <person name="Olson P.D."/>
            <person name="Laclette J.P."/>
            <person name="Brehm K."/>
            <person name="Berriman M."/>
            <person name="Garciarrubio A."/>
            <person name="Bobes R.J."/>
            <person name="Fragoso G."/>
            <person name="Sanchez-Flores A."/>
            <person name="Estrada K."/>
            <person name="Cevallos M.A."/>
            <person name="Morett E."/>
            <person name="Gonzalez V."/>
            <person name="Portillo T."/>
            <person name="Ochoa-Leyva A."/>
            <person name="Jose M.V."/>
            <person name="Sciutto E."/>
            <person name="Landa A."/>
            <person name="Jimenez L."/>
            <person name="Valdes V."/>
            <person name="Carrero J.C."/>
            <person name="Larralde C."/>
            <person name="Morales-Montor J."/>
            <person name="Limon-Lason J."/>
            <person name="Soberon X."/>
            <person name="Laclette J.P."/>
        </authorList>
    </citation>
    <scope>NUCLEOTIDE SEQUENCE [LARGE SCALE GENOMIC DNA]</scope>
</reference>
<dbReference type="PANTHER" id="PTHR13179">
    <property type="entry name" value="DEP DOMAIN CONTAINING PROTEIN 5"/>
    <property type="match status" value="1"/>
</dbReference>
<feature type="compositionally biased region" description="Polar residues" evidence="1">
    <location>
        <begin position="831"/>
        <end position="846"/>
    </location>
</feature>
<dbReference type="InterPro" id="IPR048255">
    <property type="entry name" value="IML1_N"/>
</dbReference>
<dbReference type="OrthoDB" id="676979at2759"/>
<dbReference type="Pfam" id="PF12257">
    <property type="entry name" value="IML1"/>
    <property type="match status" value="1"/>
</dbReference>
<dbReference type="GO" id="GO:0010508">
    <property type="term" value="P:positive regulation of autophagy"/>
    <property type="evidence" value="ECO:0007669"/>
    <property type="project" value="TreeGrafter"/>
</dbReference>
<feature type="region of interest" description="Disordered" evidence="1">
    <location>
        <begin position="411"/>
        <end position="431"/>
    </location>
</feature>
<dbReference type="WBParaSite" id="EgrG_000953800">
    <property type="protein sequence ID" value="EgrG_000953800"/>
    <property type="gene ID" value="EgrG_000953800"/>
</dbReference>